<dbReference type="EMBL" id="CASHSV030000001">
    <property type="protein sequence ID" value="CAJ2630681.1"/>
    <property type="molecule type" value="Genomic_DNA"/>
</dbReference>
<comment type="caution">
    <text evidence="1">The sequence shown here is derived from an EMBL/GenBank/DDBJ whole genome shotgun (WGS) entry which is preliminary data.</text>
</comment>
<name>A0ACB0IEF9_TRIPR</name>
<gene>
    <name evidence="1" type="ORF">MILVUS5_LOCUS2415</name>
</gene>
<accession>A0ACB0IEF9</accession>
<organism evidence="1 2">
    <name type="scientific">Trifolium pratense</name>
    <name type="common">Red clover</name>
    <dbReference type="NCBI Taxonomy" id="57577"/>
    <lineage>
        <taxon>Eukaryota</taxon>
        <taxon>Viridiplantae</taxon>
        <taxon>Streptophyta</taxon>
        <taxon>Embryophyta</taxon>
        <taxon>Tracheophyta</taxon>
        <taxon>Spermatophyta</taxon>
        <taxon>Magnoliopsida</taxon>
        <taxon>eudicotyledons</taxon>
        <taxon>Gunneridae</taxon>
        <taxon>Pentapetalae</taxon>
        <taxon>rosids</taxon>
        <taxon>fabids</taxon>
        <taxon>Fabales</taxon>
        <taxon>Fabaceae</taxon>
        <taxon>Papilionoideae</taxon>
        <taxon>50 kb inversion clade</taxon>
        <taxon>NPAAA clade</taxon>
        <taxon>Hologalegina</taxon>
        <taxon>IRL clade</taxon>
        <taxon>Trifolieae</taxon>
        <taxon>Trifolium</taxon>
    </lineage>
</organism>
<proteinExistence type="predicted"/>
<evidence type="ECO:0000313" key="2">
    <source>
        <dbReference type="Proteomes" id="UP001177021"/>
    </source>
</evidence>
<sequence>MLAGGDENKYQGDCPPSFRCGYLGNISFPFTTTEHPDCGLLPIHNCGDALLTPKMIQFENKGKWFEVGVVNPLEFHGRGSSTFVFRDDKLYKLLQTKSCEAFRYNYTLPSTSGFASFRIKTNATLFVCNHTLHVHPPTYMHMHNYTKCRQYDIFYQTYIIADNVFRSAFTDCTNVHLPIKDVADGEDPFTFVTADISIEVKITEECAYCHFKQRGQCQLDSNRGFYCANARKGLSRHAKLGIAAMVAIGFGVAVLMLLAYCIRTKIFSSTFLLFRKENPTHQIIEQFLKEHGPLPAARYSYSDVKKITNSFKNKLGQGGYGSVYKGKLHDERTVAVKVLSESKGDGEDFINEVASISRTSHVNVVRLLGFCLDGSKKALIYEFMPNGSLEKFIYEEKDPLKNDRQLGCKLLYDIAVGVARGLEYLHRGCNTRILHFDIKPHNILLDDDFCPKISDFGLAKICPRKESIVSIFGARGTPGYIAPELFSRNFGGVSHKSDVYSYGMMVLEMVGQKKKIKVEVDCSSELYFPHWIYKRLELNQDFGLRCIKNEIDEEMVRKMTVVSLWCIQTDPSHRPAMHKVVEMLEGGLQVLEIPPKPFMSSPSTSSIHLSSEIL</sequence>
<keyword evidence="2" id="KW-1185">Reference proteome</keyword>
<reference evidence="1" key="1">
    <citation type="submission" date="2023-10" db="EMBL/GenBank/DDBJ databases">
        <authorList>
            <person name="Rodriguez Cubillos JULIANA M."/>
            <person name="De Vega J."/>
        </authorList>
    </citation>
    <scope>NUCLEOTIDE SEQUENCE</scope>
</reference>
<evidence type="ECO:0000313" key="1">
    <source>
        <dbReference type="EMBL" id="CAJ2630681.1"/>
    </source>
</evidence>
<dbReference type="Proteomes" id="UP001177021">
    <property type="component" value="Unassembled WGS sequence"/>
</dbReference>
<protein>
    <submittedName>
        <fullName evidence="1">Uncharacterized protein</fullName>
    </submittedName>
</protein>